<keyword evidence="5" id="KW-0408">Iron</keyword>
<dbReference type="CDD" id="cd01335">
    <property type="entry name" value="Radical_SAM"/>
    <property type="match status" value="1"/>
</dbReference>
<evidence type="ECO:0000313" key="9">
    <source>
        <dbReference type="EMBL" id="ALJ59739.1"/>
    </source>
</evidence>
<accession>A0A0N7IFB5</accession>
<dbReference type="PROSITE" id="PS01305">
    <property type="entry name" value="MOAA_NIFB_PQQE"/>
    <property type="match status" value="1"/>
</dbReference>
<evidence type="ECO:0000256" key="7">
    <source>
        <dbReference type="ARBA" id="ARBA00023601"/>
    </source>
</evidence>
<dbReference type="EMBL" id="QRVJ01000013">
    <property type="protein sequence ID" value="RGS35626.1"/>
    <property type="molecule type" value="Genomic_DNA"/>
</dbReference>
<dbReference type="GO" id="GO:0016491">
    <property type="term" value="F:oxidoreductase activity"/>
    <property type="evidence" value="ECO:0007669"/>
    <property type="project" value="UniProtKB-KW"/>
</dbReference>
<protein>
    <submittedName>
        <fullName evidence="9">Anaerobic sulfatase-maturating enzyme</fullName>
        <ecNumber evidence="9">1.1.99.-</ecNumber>
    </submittedName>
    <submittedName>
        <fullName evidence="10">Radical SAM peptide maturase</fullName>
    </submittedName>
</protein>
<keyword evidence="6" id="KW-0411">Iron-sulfur</keyword>
<dbReference type="GO" id="GO:0046872">
    <property type="term" value="F:metal ion binding"/>
    <property type="evidence" value="ECO:0007669"/>
    <property type="project" value="UniProtKB-KW"/>
</dbReference>
<evidence type="ECO:0000256" key="5">
    <source>
        <dbReference type="ARBA" id="ARBA00023004"/>
    </source>
</evidence>
<feature type="domain" description="Radical SAM core" evidence="8">
    <location>
        <begin position="14"/>
        <end position="250"/>
    </location>
</feature>
<dbReference type="SFLD" id="SFLDG01386">
    <property type="entry name" value="main_SPASM_domain-containing"/>
    <property type="match status" value="1"/>
</dbReference>
<keyword evidence="9" id="KW-0560">Oxidoreductase</keyword>
<comment type="similarity">
    <text evidence="7">Belongs to the radical SAM superfamily. Anaerobic sulfatase-maturating enzyme family.</text>
</comment>
<evidence type="ECO:0000256" key="6">
    <source>
        <dbReference type="ARBA" id="ARBA00023014"/>
    </source>
</evidence>
<evidence type="ECO:0000313" key="11">
    <source>
        <dbReference type="Proteomes" id="UP000061809"/>
    </source>
</evidence>
<dbReference type="Proteomes" id="UP000283341">
    <property type="component" value="Unassembled WGS sequence"/>
</dbReference>
<keyword evidence="3" id="KW-0949">S-adenosyl-L-methionine</keyword>
<dbReference type="PATRIC" id="fig|246787.4.peg.2574"/>
<evidence type="ECO:0000313" key="10">
    <source>
        <dbReference type="EMBL" id="RGS35626.1"/>
    </source>
</evidence>
<evidence type="ECO:0000256" key="3">
    <source>
        <dbReference type="ARBA" id="ARBA00022691"/>
    </source>
</evidence>
<dbReference type="InterPro" id="IPR007197">
    <property type="entry name" value="rSAM"/>
</dbReference>
<dbReference type="RefSeq" id="WP_029426162.1">
    <property type="nucleotide sequence ID" value="NZ_CP012801.1"/>
</dbReference>
<evidence type="ECO:0000256" key="1">
    <source>
        <dbReference type="ARBA" id="ARBA00001966"/>
    </source>
</evidence>
<dbReference type="EMBL" id="CP012801">
    <property type="protein sequence ID" value="ALJ59739.1"/>
    <property type="molecule type" value="Genomic_DNA"/>
</dbReference>
<dbReference type="KEGG" id="bcel:BcellWH2_02500"/>
<dbReference type="SUPFAM" id="SSF102114">
    <property type="entry name" value="Radical SAM enzymes"/>
    <property type="match status" value="1"/>
</dbReference>
<evidence type="ECO:0000313" key="12">
    <source>
        <dbReference type="Proteomes" id="UP000283341"/>
    </source>
</evidence>
<dbReference type="InterPro" id="IPR058240">
    <property type="entry name" value="rSAM_sf"/>
</dbReference>
<comment type="cofactor">
    <cofactor evidence="1">
        <name>[4Fe-4S] cluster</name>
        <dbReference type="ChEBI" id="CHEBI:49883"/>
    </cofactor>
</comment>
<keyword evidence="2" id="KW-0004">4Fe-4S</keyword>
<dbReference type="EC" id="1.1.99.-" evidence="9"/>
<name>A0A0N7IFB5_9BACE</name>
<dbReference type="SFLD" id="SFLDS00029">
    <property type="entry name" value="Radical_SAM"/>
    <property type="match status" value="1"/>
</dbReference>
<dbReference type="SFLD" id="SFLDG01067">
    <property type="entry name" value="SPASM/twitch_domain_containing"/>
    <property type="match status" value="1"/>
</dbReference>
<dbReference type="AlphaFoldDB" id="A0A0N7IFB5"/>
<dbReference type="InterPro" id="IPR000385">
    <property type="entry name" value="MoaA_NifB_PqqE_Fe-S-bd_CS"/>
</dbReference>
<dbReference type="InterPro" id="IPR013785">
    <property type="entry name" value="Aldolase_TIM"/>
</dbReference>
<dbReference type="InterPro" id="IPR026407">
    <property type="entry name" value="SAM_GG-Bacter"/>
</dbReference>
<dbReference type="Pfam" id="PF04055">
    <property type="entry name" value="Radical_SAM"/>
    <property type="match status" value="1"/>
</dbReference>
<dbReference type="PANTHER" id="PTHR43273:SF3">
    <property type="entry name" value="ANAEROBIC SULFATASE-MATURATING ENZYME HOMOLOG ASLB-RELATED"/>
    <property type="match status" value="1"/>
</dbReference>
<evidence type="ECO:0000259" key="8">
    <source>
        <dbReference type="PROSITE" id="PS51918"/>
    </source>
</evidence>
<reference evidence="10 12" key="2">
    <citation type="submission" date="2018-08" db="EMBL/GenBank/DDBJ databases">
        <title>A genome reference for cultivated species of the human gut microbiota.</title>
        <authorList>
            <person name="Zou Y."/>
            <person name="Xue W."/>
            <person name="Luo G."/>
        </authorList>
    </citation>
    <scope>NUCLEOTIDE SEQUENCE [LARGE SCALE GENOMIC DNA]</scope>
    <source>
        <strain evidence="10 12">AF22-3AC</strain>
    </source>
</reference>
<proteinExistence type="inferred from homology"/>
<reference evidence="9 11" key="1">
    <citation type="journal article" date="2015" name="Science">
        <title>Genetic determinants of in vivo fitness and diet responsiveness in multiple human gut Bacteroides.</title>
        <authorList>
            <person name="Wu M."/>
            <person name="McNulty N.P."/>
            <person name="Rodionov D.A."/>
            <person name="Khoroshkin M.S."/>
            <person name="Griffin N.W."/>
            <person name="Cheng J."/>
            <person name="Latreille P."/>
            <person name="Kerstetter R.A."/>
            <person name="Terrapon N."/>
            <person name="Henrissat B."/>
            <person name="Osterman A.L."/>
            <person name="Gordon J.I."/>
        </authorList>
    </citation>
    <scope>NUCLEOTIDE SEQUENCE [LARGE SCALE GENOMIC DNA]</scope>
    <source>
        <strain evidence="9 11">WH2</strain>
    </source>
</reference>
<dbReference type="Gene3D" id="3.20.20.70">
    <property type="entry name" value="Aldolase class I"/>
    <property type="match status" value="1"/>
</dbReference>
<dbReference type="PROSITE" id="PS51918">
    <property type="entry name" value="RADICAL_SAM"/>
    <property type="match status" value="1"/>
</dbReference>
<sequence length="415" mass="49149">MNKYITSDYVVSALANLPQLVFEVTDACNLRCKYCAYGEFYEDYDCRENKMLSTEKAIRLIDYLAEYWNSNLNTSADKNITISFYGGEPLLNFPFIEAVVKHIKNNVHCPHRRFSFSMTTNAILLHKYMDFLQENNFHLLVSLDGNKENDGYRMDKAGHSSFERVVTNVDMLRDKYPDYFLRYVNFNAVLHNRNSVESIYRFFKEKYNKIPRIGELNNVGIRKDKLEEFNRTYKNSQESLQQAEHYEEIERDMFMNAGNYRNLTLFLHQYSGFVYRDYTDLLYDKKEAKSVPTGTCLPFSKKMFVTVNSKILPCERIGHQFALGRIGETEIDLNPEWIADKYNNYYARMESQCNRCKNKKACIQCLFNLKDIESKPVCFGYMNDKDFNNYVNQQMHFLEQNPEAYKKIMKEVIVW</sequence>
<organism evidence="9 11">
    <name type="scientific">Bacteroides cellulosilyticus</name>
    <dbReference type="NCBI Taxonomy" id="246787"/>
    <lineage>
        <taxon>Bacteria</taxon>
        <taxon>Pseudomonadati</taxon>
        <taxon>Bacteroidota</taxon>
        <taxon>Bacteroidia</taxon>
        <taxon>Bacteroidales</taxon>
        <taxon>Bacteroidaceae</taxon>
        <taxon>Bacteroides</taxon>
    </lineage>
</organism>
<dbReference type="InterPro" id="IPR023867">
    <property type="entry name" value="Sulphatase_maturase_rSAM"/>
</dbReference>
<keyword evidence="4" id="KW-0479">Metal-binding</keyword>
<evidence type="ECO:0000256" key="4">
    <source>
        <dbReference type="ARBA" id="ARBA00022723"/>
    </source>
</evidence>
<evidence type="ECO:0000256" key="2">
    <source>
        <dbReference type="ARBA" id="ARBA00022485"/>
    </source>
</evidence>
<dbReference type="GO" id="GO:0051539">
    <property type="term" value="F:4 iron, 4 sulfur cluster binding"/>
    <property type="evidence" value="ECO:0007669"/>
    <property type="project" value="UniProtKB-KW"/>
</dbReference>
<dbReference type="NCBIfam" id="TIGR04148">
    <property type="entry name" value="GG_samocin_CFB"/>
    <property type="match status" value="1"/>
</dbReference>
<dbReference type="PANTHER" id="PTHR43273">
    <property type="entry name" value="ANAEROBIC SULFATASE-MATURATING ENZYME HOMOLOG ASLB-RELATED"/>
    <property type="match status" value="1"/>
</dbReference>
<gene>
    <name evidence="9" type="primary">chuR_2</name>
    <name evidence="9" type="ORF">BcellWH2_02500</name>
    <name evidence="10" type="ORF">DWX97_15540</name>
</gene>
<dbReference type="SFLD" id="SFLDG01384">
    <property type="entry name" value="thioether_bond_formation_requi"/>
    <property type="match status" value="1"/>
</dbReference>
<dbReference type="Proteomes" id="UP000061809">
    <property type="component" value="Chromosome"/>
</dbReference>